<dbReference type="Proteomes" id="UP000230233">
    <property type="component" value="Chromosome X"/>
</dbReference>
<dbReference type="PANTHER" id="PTHR45780:SF3">
    <property type="entry name" value="ETHANOLAMINE-PHOSPHATE CYTIDYLYLTRANSFERASE"/>
    <property type="match status" value="1"/>
</dbReference>
<dbReference type="InterPro" id="IPR004821">
    <property type="entry name" value="Cyt_trans-like"/>
</dbReference>
<dbReference type="GO" id="GO:0004306">
    <property type="term" value="F:ethanolamine-phosphate cytidylyltransferase activity"/>
    <property type="evidence" value="ECO:0007669"/>
    <property type="project" value="UniProtKB-EC"/>
</dbReference>
<proteinExistence type="predicted"/>
<dbReference type="STRING" id="1611254.A0A2G5SW37"/>
<dbReference type="Gene3D" id="3.40.50.620">
    <property type="entry name" value="HUPs"/>
    <property type="match status" value="2"/>
</dbReference>
<dbReference type="OrthoDB" id="40021at2759"/>
<dbReference type="Pfam" id="PF01467">
    <property type="entry name" value="CTP_transf_like"/>
    <property type="match status" value="2"/>
</dbReference>
<dbReference type="EMBL" id="PDUG01000006">
    <property type="protein sequence ID" value="PIC19335.1"/>
    <property type="molecule type" value="Genomic_DNA"/>
</dbReference>
<dbReference type="NCBIfam" id="TIGR00125">
    <property type="entry name" value="cyt_tran_rel"/>
    <property type="match status" value="2"/>
</dbReference>
<evidence type="ECO:0000256" key="1">
    <source>
        <dbReference type="ARBA" id="ARBA00005189"/>
    </source>
</evidence>
<dbReference type="SUPFAM" id="SSF52374">
    <property type="entry name" value="Nucleotidylyl transferase"/>
    <property type="match status" value="2"/>
</dbReference>
<reference evidence="7" key="1">
    <citation type="submission" date="2017-10" db="EMBL/GenBank/DDBJ databases">
        <title>Rapid genome shrinkage in a self-fertile nematode reveals novel sperm competition proteins.</title>
        <authorList>
            <person name="Yin D."/>
            <person name="Schwarz E.M."/>
            <person name="Thomas C.G."/>
            <person name="Felde R.L."/>
            <person name="Korf I.F."/>
            <person name="Cutter A.D."/>
            <person name="Schartner C.M."/>
            <person name="Ralston E.J."/>
            <person name="Meyer B.J."/>
            <person name="Haag E.S."/>
        </authorList>
    </citation>
    <scope>NUCLEOTIDE SEQUENCE [LARGE SCALE GENOMIC DNA]</scope>
    <source>
        <strain evidence="7">JU1422</strain>
    </source>
</reference>
<name>A0A2G5SW37_9PELO</name>
<protein>
    <recommendedName>
        <fullName evidence="3">ethanolamine-phosphate cytidylyltransferase</fullName>
        <ecNumber evidence="3">2.7.7.14</ecNumber>
    </recommendedName>
    <alternativeName>
        <fullName evidence="4">CTP:phosphoethanolamine cytidylyltransferase</fullName>
    </alternativeName>
</protein>
<dbReference type="EC" id="2.7.7.14" evidence="3"/>
<keyword evidence="7" id="KW-1185">Reference proteome</keyword>
<feature type="domain" description="Cytidyltransferase-like" evidence="5">
    <location>
        <begin position="225"/>
        <end position="316"/>
    </location>
</feature>
<comment type="pathway">
    <text evidence="1">Lipid metabolism.</text>
</comment>
<evidence type="ECO:0000259" key="5">
    <source>
        <dbReference type="Pfam" id="PF01467"/>
    </source>
</evidence>
<dbReference type="InterPro" id="IPR044608">
    <property type="entry name" value="Ect1/PCYT2"/>
</dbReference>
<dbReference type="AlphaFoldDB" id="A0A2G5SW37"/>
<evidence type="ECO:0000313" key="6">
    <source>
        <dbReference type="EMBL" id="PIC19335.1"/>
    </source>
</evidence>
<accession>A0A2G5SW37</accession>
<evidence type="ECO:0000256" key="2">
    <source>
        <dbReference type="ARBA" id="ARBA00024191"/>
    </source>
</evidence>
<comment type="caution">
    <text evidence="6">The sequence shown here is derived from an EMBL/GenBank/DDBJ whole genome shotgun (WGS) entry which is preliminary data.</text>
</comment>
<dbReference type="PANTHER" id="PTHR45780">
    <property type="entry name" value="ETHANOLAMINE-PHOSPHATE CYTIDYLYLTRANSFERASE"/>
    <property type="match status" value="1"/>
</dbReference>
<dbReference type="GO" id="GO:0006646">
    <property type="term" value="P:phosphatidylethanolamine biosynthetic process"/>
    <property type="evidence" value="ECO:0007669"/>
    <property type="project" value="UniProtKB-UniPathway"/>
</dbReference>
<gene>
    <name evidence="6" type="primary">Cni-C39D10.3</name>
    <name evidence="6" type="synonym">Cnig_chr_X.g24921</name>
    <name evidence="6" type="ORF">B9Z55_024921</name>
</gene>
<dbReference type="InterPro" id="IPR014729">
    <property type="entry name" value="Rossmann-like_a/b/a_fold"/>
</dbReference>
<comment type="pathway">
    <text evidence="2">Phospholipid metabolism; phosphatidylethanolamine biosynthesis; phosphatidylethanolamine from ethanolamine: step 2/3.</text>
</comment>
<organism evidence="6 7">
    <name type="scientific">Caenorhabditis nigoni</name>
    <dbReference type="NCBI Taxonomy" id="1611254"/>
    <lineage>
        <taxon>Eukaryota</taxon>
        <taxon>Metazoa</taxon>
        <taxon>Ecdysozoa</taxon>
        <taxon>Nematoda</taxon>
        <taxon>Chromadorea</taxon>
        <taxon>Rhabditida</taxon>
        <taxon>Rhabditina</taxon>
        <taxon>Rhabditomorpha</taxon>
        <taxon>Rhabditoidea</taxon>
        <taxon>Rhabditidae</taxon>
        <taxon>Peloderinae</taxon>
        <taxon>Caenorhabditis</taxon>
    </lineage>
</organism>
<evidence type="ECO:0000256" key="4">
    <source>
        <dbReference type="ARBA" id="ARBA00031473"/>
    </source>
</evidence>
<evidence type="ECO:0000256" key="3">
    <source>
        <dbReference type="ARBA" id="ARBA00024221"/>
    </source>
</evidence>
<dbReference type="UniPathway" id="UPA00558">
    <property type="reaction ID" value="UER00742"/>
</dbReference>
<evidence type="ECO:0000313" key="7">
    <source>
        <dbReference type="Proteomes" id="UP000230233"/>
    </source>
</evidence>
<feature type="domain" description="Cytidyltransferase-like" evidence="5">
    <location>
        <begin position="21"/>
        <end position="113"/>
    </location>
</feature>
<dbReference type="GO" id="GO:0005737">
    <property type="term" value="C:cytoplasm"/>
    <property type="evidence" value="ECO:0007669"/>
    <property type="project" value="TreeGrafter"/>
</dbReference>
<sequence length="374" mass="41720">MLKAGPQGLTPDGEKKKARVYTDGFFDFVHFSNAKLLWPAKQYGKKLIVGIHSDDELDNNGICPIFTDEERYRLISAIRWVDEAFEDAPFQPEMSTLNQLDCDIIAIPGKCALAINLRGSRYISHPTTVETARYEEIRGSDRAKQYVISEHVTDQEVAGRLMLVTKSHHMETDSILEFKSAMLPFALDPVSNEPVISVSLFKQNYTFAPIVIGKKPKATDKVIYVSGAFDLFHAGHLSFLEAAKELGDYLIVGIVGDDDVNEEKGTIFPVMNLLERTLSVASLKIVDEVFVGVPPITTTRFVNLIKPTKIAIYPETHPRRFAGCTQLGIIKEVAPDYDATCEEILERITSRKIASSEDDEIALFSGIPLNNNQH</sequence>